<dbReference type="NCBIfam" id="NF006083">
    <property type="entry name" value="PRK08229.1"/>
    <property type="match status" value="1"/>
</dbReference>
<dbReference type="InterPro" id="IPR036291">
    <property type="entry name" value="NAD(P)-bd_dom_sf"/>
</dbReference>
<comment type="function">
    <text evidence="10">Catalyzes the NADPH-dependent reduction of ketopantoate into pantoic acid.</text>
</comment>
<dbReference type="InterPro" id="IPR050838">
    <property type="entry name" value="Ketopantoate_reductase"/>
</dbReference>
<reference evidence="14" key="1">
    <citation type="journal article" date="2019" name="Int. J. Syst. Evol. Microbiol.">
        <title>The Global Catalogue of Microorganisms (GCM) 10K type strain sequencing project: providing services to taxonomists for standard genome sequencing and annotation.</title>
        <authorList>
            <consortium name="The Broad Institute Genomics Platform"/>
            <consortium name="The Broad Institute Genome Sequencing Center for Infectious Disease"/>
            <person name="Wu L."/>
            <person name="Ma J."/>
        </authorList>
    </citation>
    <scope>NUCLEOTIDE SEQUENCE [LARGE SCALE GENOMIC DNA]</scope>
    <source>
        <strain evidence="14">NCAIM B.01391</strain>
    </source>
</reference>
<dbReference type="Gene3D" id="3.40.50.720">
    <property type="entry name" value="NAD(P)-binding Rossmann-like Domain"/>
    <property type="match status" value="1"/>
</dbReference>
<dbReference type="InterPro" id="IPR013752">
    <property type="entry name" value="KPA_reductase"/>
</dbReference>
<evidence type="ECO:0000256" key="1">
    <source>
        <dbReference type="ARBA" id="ARBA00004994"/>
    </source>
</evidence>
<comment type="pathway">
    <text evidence="1 10">Cofactor biosynthesis; (R)-pantothenate biosynthesis; (R)-pantoate from 3-methyl-2-oxobutanoate: step 2/2.</text>
</comment>
<dbReference type="PANTHER" id="PTHR43765:SF2">
    <property type="entry name" value="2-DEHYDROPANTOATE 2-REDUCTASE"/>
    <property type="match status" value="1"/>
</dbReference>
<evidence type="ECO:0000256" key="5">
    <source>
        <dbReference type="ARBA" id="ARBA00022655"/>
    </source>
</evidence>
<evidence type="ECO:0000313" key="14">
    <source>
        <dbReference type="Proteomes" id="UP001596053"/>
    </source>
</evidence>
<evidence type="ECO:0000259" key="11">
    <source>
        <dbReference type="Pfam" id="PF02558"/>
    </source>
</evidence>
<comment type="similarity">
    <text evidence="2 10">Belongs to the ketopantoate reductase family.</text>
</comment>
<dbReference type="InterPro" id="IPR008927">
    <property type="entry name" value="6-PGluconate_DH-like_C_sf"/>
</dbReference>
<evidence type="ECO:0000256" key="3">
    <source>
        <dbReference type="ARBA" id="ARBA00013014"/>
    </source>
</evidence>
<evidence type="ECO:0000256" key="10">
    <source>
        <dbReference type="RuleBase" id="RU362068"/>
    </source>
</evidence>
<dbReference type="EC" id="1.1.1.169" evidence="3 10"/>
<evidence type="ECO:0000256" key="4">
    <source>
        <dbReference type="ARBA" id="ARBA00019465"/>
    </source>
</evidence>
<evidence type="ECO:0000259" key="12">
    <source>
        <dbReference type="Pfam" id="PF08546"/>
    </source>
</evidence>
<organism evidence="13 14">
    <name type="scientific">Bosea eneae</name>
    <dbReference type="NCBI Taxonomy" id="151454"/>
    <lineage>
        <taxon>Bacteria</taxon>
        <taxon>Pseudomonadati</taxon>
        <taxon>Pseudomonadota</taxon>
        <taxon>Alphaproteobacteria</taxon>
        <taxon>Hyphomicrobiales</taxon>
        <taxon>Boseaceae</taxon>
        <taxon>Bosea</taxon>
    </lineage>
</organism>
<evidence type="ECO:0000313" key="13">
    <source>
        <dbReference type="EMBL" id="MFC5419896.1"/>
    </source>
</evidence>
<evidence type="ECO:0000256" key="6">
    <source>
        <dbReference type="ARBA" id="ARBA00022857"/>
    </source>
</evidence>
<accession>A0ABW0INQ3</accession>
<protein>
    <recommendedName>
        <fullName evidence="4 10">2-dehydropantoate 2-reductase</fullName>
        <ecNumber evidence="3 10">1.1.1.169</ecNumber>
    </recommendedName>
    <alternativeName>
        <fullName evidence="8 10">Ketopantoate reductase</fullName>
    </alternativeName>
</protein>
<keyword evidence="7 10" id="KW-0560">Oxidoreductase</keyword>
<dbReference type="EMBL" id="JBHSLW010000011">
    <property type="protein sequence ID" value="MFC5419896.1"/>
    <property type="molecule type" value="Genomic_DNA"/>
</dbReference>
<comment type="caution">
    <text evidence="13">The sequence shown here is derived from an EMBL/GenBank/DDBJ whole genome shotgun (WGS) entry which is preliminary data.</text>
</comment>
<evidence type="ECO:0000256" key="2">
    <source>
        <dbReference type="ARBA" id="ARBA00007870"/>
    </source>
</evidence>
<name>A0ABW0INQ3_9HYPH</name>
<keyword evidence="5 10" id="KW-0566">Pantothenate biosynthesis</keyword>
<feature type="domain" description="Ketopantoate reductase C-terminal" evidence="12">
    <location>
        <begin position="176"/>
        <end position="315"/>
    </location>
</feature>
<evidence type="ECO:0000256" key="8">
    <source>
        <dbReference type="ARBA" id="ARBA00032024"/>
    </source>
</evidence>
<dbReference type="InterPro" id="IPR003710">
    <property type="entry name" value="ApbA"/>
</dbReference>
<comment type="catalytic activity">
    <reaction evidence="9 10">
        <text>(R)-pantoate + NADP(+) = 2-dehydropantoate + NADPH + H(+)</text>
        <dbReference type="Rhea" id="RHEA:16233"/>
        <dbReference type="ChEBI" id="CHEBI:11561"/>
        <dbReference type="ChEBI" id="CHEBI:15378"/>
        <dbReference type="ChEBI" id="CHEBI:15980"/>
        <dbReference type="ChEBI" id="CHEBI:57783"/>
        <dbReference type="ChEBI" id="CHEBI:58349"/>
        <dbReference type="EC" id="1.1.1.169"/>
    </reaction>
</comment>
<dbReference type="Pfam" id="PF02558">
    <property type="entry name" value="ApbA"/>
    <property type="match status" value="1"/>
</dbReference>
<dbReference type="SUPFAM" id="SSF51735">
    <property type="entry name" value="NAD(P)-binding Rossmann-fold domains"/>
    <property type="match status" value="1"/>
</dbReference>
<dbReference type="GO" id="GO:0008677">
    <property type="term" value="F:2-dehydropantoate 2-reductase activity"/>
    <property type="evidence" value="ECO:0007669"/>
    <property type="project" value="UniProtKB-EC"/>
</dbReference>
<dbReference type="Pfam" id="PF08546">
    <property type="entry name" value="ApbA_C"/>
    <property type="match status" value="1"/>
</dbReference>
<dbReference type="InterPro" id="IPR013328">
    <property type="entry name" value="6PGD_dom2"/>
</dbReference>
<feature type="domain" description="Ketopantoate reductase N-terminal" evidence="11">
    <location>
        <begin position="4"/>
        <end position="150"/>
    </location>
</feature>
<evidence type="ECO:0000256" key="9">
    <source>
        <dbReference type="ARBA" id="ARBA00048793"/>
    </source>
</evidence>
<sequence length="340" mass="36097">MARICIYGAGAIGCHLGGRLAAGGANVAFIGRRGVGEQLRQHGLTLTHYDGRNWSLPPEAIAFSTEPAAAAAAELILVTVKSGGTAQAAAELAGVVQPSAVVVSFQNGIGNADALRTALPGRSVLAGMVPFNVVKRAPGAFHQASEGEPEVEDSSTLVPHLADFARAGFALRRHRDILPVQWAKLIFNLNNAVNALSGLPLQQELAQRDYRRCLALAQTEALMLLAQAGIRPARLTPLPAHWIPALLRLPDALFARLARKMLAIDPLARSSMADDLAAGRRTEIDWINGEVVSLAQRLGQQAPVNARLTAIVHMAEKQKAPPRWSGEALLAELREGAPQP</sequence>
<dbReference type="InterPro" id="IPR013332">
    <property type="entry name" value="KPR_N"/>
</dbReference>
<dbReference type="SUPFAM" id="SSF48179">
    <property type="entry name" value="6-phosphogluconate dehydrogenase C-terminal domain-like"/>
    <property type="match status" value="1"/>
</dbReference>
<dbReference type="RefSeq" id="WP_377797959.1">
    <property type="nucleotide sequence ID" value="NZ_JBHSLW010000011.1"/>
</dbReference>
<dbReference type="PANTHER" id="PTHR43765">
    <property type="entry name" value="2-DEHYDROPANTOATE 2-REDUCTASE-RELATED"/>
    <property type="match status" value="1"/>
</dbReference>
<keyword evidence="6 10" id="KW-0521">NADP</keyword>
<proteinExistence type="inferred from homology"/>
<evidence type="ECO:0000256" key="7">
    <source>
        <dbReference type="ARBA" id="ARBA00023002"/>
    </source>
</evidence>
<dbReference type="Gene3D" id="1.10.1040.10">
    <property type="entry name" value="N-(1-d-carboxylethyl)-l-norvaline Dehydrogenase, domain 2"/>
    <property type="match status" value="1"/>
</dbReference>
<gene>
    <name evidence="13" type="ORF">ACFPOB_10000</name>
</gene>
<dbReference type="NCBIfam" id="TIGR00745">
    <property type="entry name" value="apbA_panE"/>
    <property type="match status" value="1"/>
</dbReference>
<keyword evidence="14" id="KW-1185">Reference proteome</keyword>
<dbReference type="Proteomes" id="UP001596053">
    <property type="component" value="Unassembled WGS sequence"/>
</dbReference>